<proteinExistence type="predicted"/>
<reference evidence="1" key="1">
    <citation type="submission" date="2020-04" db="EMBL/GenBank/DDBJ databases">
        <authorList>
            <person name="Chiriac C."/>
            <person name="Salcher M."/>
            <person name="Ghai R."/>
            <person name="Kavagutti S V."/>
        </authorList>
    </citation>
    <scope>NUCLEOTIDE SEQUENCE</scope>
</reference>
<evidence type="ECO:0000313" key="1">
    <source>
        <dbReference type="EMBL" id="CAB4130737.1"/>
    </source>
</evidence>
<gene>
    <name evidence="1" type="ORF">UFOVP132_11</name>
</gene>
<accession>A0A6J5LC89</accession>
<protein>
    <submittedName>
        <fullName evidence="1">Uncharacterized protein</fullName>
    </submittedName>
</protein>
<name>A0A6J5LC89_9CAUD</name>
<organism evidence="1">
    <name type="scientific">uncultured Caudovirales phage</name>
    <dbReference type="NCBI Taxonomy" id="2100421"/>
    <lineage>
        <taxon>Viruses</taxon>
        <taxon>Duplodnaviria</taxon>
        <taxon>Heunggongvirae</taxon>
        <taxon>Uroviricota</taxon>
        <taxon>Caudoviricetes</taxon>
        <taxon>Peduoviridae</taxon>
        <taxon>Maltschvirus</taxon>
        <taxon>Maltschvirus maltsch</taxon>
    </lineage>
</organism>
<sequence length="246" mass="28771">MFTFFHRKKRVTVDCFTCIPAVHEYTPIVRASKTIPDWWKNLPKVGPLKQDEEGMFQLDNNMRRCYGFLELYKRGAIIESWTDAHFEIAPDTYRFHVTIGDKPTWHLKEQFKGGFDNYHHIKLMSPWHFREKSGMPFLFMGAEWSIEFPFKVLPGVVEYQNVSGTHINMMAPKYRDPYEMTIKLGQPLVHVIPLQDDVHVDFKSHLLTKPEFDKVALHGGISYDGLRGMVGMRKRNAERKCPFGFG</sequence>
<dbReference type="EMBL" id="LR796247">
    <property type="protein sequence ID" value="CAB4130737.1"/>
    <property type="molecule type" value="Genomic_DNA"/>
</dbReference>